<dbReference type="InterPro" id="IPR006652">
    <property type="entry name" value="Kelch_1"/>
</dbReference>
<dbReference type="GeneTree" id="ENSGT00940000159598"/>
<dbReference type="GO" id="GO:0006513">
    <property type="term" value="P:protein monoubiquitination"/>
    <property type="evidence" value="ECO:0000318"/>
    <property type="project" value="GO_Central"/>
</dbReference>
<evidence type="ECO:0000313" key="6">
    <source>
        <dbReference type="Proteomes" id="UP000001646"/>
    </source>
</evidence>
<feature type="compositionally biased region" description="Low complexity" evidence="3">
    <location>
        <begin position="1"/>
        <end position="13"/>
    </location>
</feature>
<dbReference type="GO" id="GO:0005827">
    <property type="term" value="C:polar microtubule"/>
    <property type="evidence" value="ECO:0000318"/>
    <property type="project" value="GO_Central"/>
</dbReference>
<dbReference type="GO" id="GO:0043161">
    <property type="term" value="P:proteasome-mediated ubiquitin-dependent protein catabolic process"/>
    <property type="evidence" value="ECO:0000318"/>
    <property type="project" value="GO_Central"/>
</dbReference>
<dbReference type="Gene3D" id="2.120.10.80">
    <property type="entry name" value="Kelch-type beta propeller"/>
    <property type="match status" value="1"/>
</dbReference>
<sequence length="617" mass="69989">MAAYRSRSPLRRSPPTERSSRTYCSAHHSQSLLSGLGALRDRGSLFDVTLKVEGRPLRAHRILLAASCDYFRGMFTSGLKETDQEEVQIKGISYKAMRRILDFIYTSELEIGLSSVEEILSAACQLQIPEGDPLLLRPSWPPGWTRRTSWRPTALSDFFSLGPPVPSSWMPLSSRTLWPLSCTSTYRRLPLEKLYVLLSSDLLQVRSEIETYEGALHYHFDPQQLEAGHFSLTGSLKLLETVRFPLMEVPLLQRLHEKLGPCPLKKMVAQGLAYHLNEAYQPVLQGPWTQIRSCFHCVVGFGGWHGIPSVALSSQGWFLNPLLKGWRHLTVTQAPLMSNQGVAVYNNFVYLIGGDNNLQDFRAEARCWRYDPRHNRWFQIQSLQREHTNMAVCLVGERIYVVAGRDYHEVLRQVERYNPRTNTWEYVRPLQKVVYGHAGATLDGKVYIACGRREEEYLKELQCYDPETNCWTTLPDSPIRRAWHGMVAMLGKLYIVGGSNNDSGFRQDVLEVSCYSPNSAQWTTVSPLRFGHSKPGIAALDRCIYVLGGQSYNHGCLSAAVHVYDALQDRWEDGPSLENDVSGMAACTLTLPQAVVLDVDRWSPDRWWREGGGELFS</sequence>
<protein>
    <recommendedName>
        <fullName evidence="4">BTB domain-containing protein</fullName>
    </recommendedName>
</protein>
<reference evidence="5" key="3">
    <citation type="submission" date="2025-09" db="UniProtKB">
        <authorList>
            <consortium name="Ensembl"/>
        </authorList>
    </citation>
    <scope>IDENTIFICATION</scope>
</reference>
<dbReference type="Pfam" id="PF24681">
    <property type="entry name" value="Kelch_KLHDC2_KLHL20_DRC7"/>
    <property type="match status" value="1"/>
</dbReference>
<keyword evidence="2" id="KW-0677">Repeat</keyword>
<dbReference type="InterPro" id="IPR015915">
    <property type="entry name" value="Kelch-typ_b-propeller"/>
</dbReference>
<dbReference type="Bgee" id="ENSACAG00000010847">
    <property type="expression patterns" value="Expressed in ovary and 7 other cell types or tissues"/>
</dbReference>
<feature type="domain" description="BTB" evidence="4">
    <location>
        <begin position="46"/>
        <end position="113"/>
    </location>
</feature>
<dbReference type="Proteomes" id="UP000001646">
    <property type="component" value="Unplaced"/>
</dbReference>
<organism evidence="5 6">
    <name type="scientific">Anolis carolinensis</name>
    <name type="common">Green anole</name>
    <name type="synonym">American chameleon</name>
    <dbReference type="NCBI Taxonomy" id="28377"/>
    <lineage>
        <taxon>Eukaryota</taxon>
        <taxon>Metazoa</taxon>
        <taxon>Chordata</taxon>
        <taxon>Craniata</taxon>
        <taxon>Vertebrata</taxon>
        <taxon>Euteleostomi</taxon>
        <taxon>Lepidosauria</taxon>
        <taxon>Squamata</taxon>
        <taxon>Bifurcata</taxon>
        <taxon>Unidentata</taxon>
        <taxon>Episquamata</taxon>
        <taxon>Toxicofera</taxon>
        <taxon>Iguania</taxon>
        <taxon>Dactyloidae</taxon>
        <taxon>Anolis</taxon>
    </lineage>
</organism>
<proteinExistence type="predicted"/>
<reference evidence="5" key="1">
    <citation type="submission" date="2009-12" db="EMBL/GenBank/DDBJ databases">
        <title>The Genome Sequence of Anolis carolinensis (Green Anole Lizard).</title>
        <authorList>
            <consortium name="The Genome Sequencing Platform"/>
            <person name="Di Palma F."/>
            <person name="Alfoldi J."/>
            <person name="Heiman D."/>
            <person name="Young S."/>
            <person name="Grabherr M."/>
            <person name="Johnson J."/>
            <person name="Lander E.S."/>
            <person name="Lindblad-Toh K."/>
        </authorList>
    </citation>
    <scope>NUCLEOTIDE SEQUENCE [LARGE SCALE GENOMIC DNA]</scope>
    <source>
        <strain evidence="5">JBL SC #1</strain>
    </source>
</reference>
<dbReference type="UniPathway" id="UPA00143"/>
<dbReference type="PANTHER" id="PTHR45632:SF5">
    <property type="entry name" value="KELCH-LIKE PROTEIN 22"/>
    <property type="match status" value="1"/>
</dbReference>
<evidence type="ECO:0000313" key="5">
    <source>
        <dbReference type="Ensembl" id="ENSACAP00000010651.3"/>
    </source>
</evidence>
<dbReference type="PROSITE" id="PS50097">
    <property type="entry name" value="BTB"/>
    <property type="match status" value="1"/>
</dbReference>
<dbReference type="SMART" id="SM00612">
    <property type="entry name" value="Kelch"/>
    <property type="match status" value="5"/>
</dbReference>
<dbReference type="eggNOG" id="KOG4441">
    <property type="taxonomic scope" value="Eukaryota"/>
</dbReference>
<evidence type="ECO:0000259" key="4">
    <source>
        <dbReference type="PROSITE" id="PS50097"/>
    </source>
</evidence>
<dbReference type="Gene3D" id="3.30.710.10">
    <property type="entry name" value="Potassium Channel Kv1.1, Chain A"/>
    <property type="match status" value="1"/>
</dbReference>
<accession>H9GGV7</accession>
<dbReference type="Gene3D" id="1.25.40.420">
    <property type="match status" value="1"/>
</dbReference>
<evidence type="ECO:0000256" key="3">
    <source>
        <dbReference type="SAM" id="MobiDB-lite"/>
    </source>
</evidence>
<dbReference type="Ensembl" id="ENSACAT00000010871.4">
    <property type="protein sequence ID" value="ENSACAP00000010651.3"/>
    <property type="gene ID" value="ENSACAG00000010847.4"/>
</dbReference>
<dbReference type="AlphaFoldDB" id="H9GGV7"/>
<dbReference type="InterPro" id="IPR011333">
    <property type="entry name" value="SKP1/BTB/POZ_sf"/>
</dbReference>
<feature type="region of interest" description="Disordered" evidence="3">
    <location>
        <begin position="1"/>
        <end position="24"/>
    </location>
</feature>
<evidence type="ECO:0000256" key="1">
    <source>
        <dbReference type="ARBA" id="ARBA00022441"/>
    </source>
</evidence>
<dbReference type="PANTHER" id="PTHR45632">
    <property type="entry name" value="LD33804P"/>
    <property type="match status" value="1"/>
</dbReference>
<dbReference type="SMART" id="SM00225">
    <property type="entry name" value="BTB"/>
    <property type="match status" value="1"/>
</dbReference>
<keyword evidence="6" id="KW-1185">Reference proteome</keyword>
<dbReference type="Pfam" id="PF07707">
    <property type="entry name" value="BACK"/>
    <property type="match status" value="1"/>
</dbReference>
<name>H9GGV7_ANOCA</name>
<reference evidence="5" key="2">
    <citation type="submission" date="2025-08" db="UniProtKB">
        <authorList>
            <consortium name="Ensembl"/>
        </authorList>
    </citation>
    <scope>IDENTIFICATION</scope>
</reference>
<dbReference type="InterPro" id="IPR017096">
    <property type="entry name" value="BTB-kelch_protein"/>
</dbReference>
<dbReference type="Pfam" id="PF00651">
    <property type="entry name" value="BTB"/>
    <property type="match status" value="1"/>
</dbReference>
<dbReference type="GO" id="GO:0005829">
    <property type="term" value="C:cytosol"/>
    <property type="evidence" value="ECO:0000318"/>
    <property type="project" value="GO_Central"/>
</dbReference>
<dbReference type="GO" id="GO:0031463">
    <property type="term" value="C:Cul3-RING ubiquitin ligase complex"/>
    <property type="evidence" value="ECO:0000318"/>
    <property type="project" value="GO_Central"/>
</dbReference>
<evidence type="ECO:0000256" key="2">
    <source>
        <dbReference type="ARBA" id="ARBA00022737"/>
    </source>
</evidence>
<dbReference type="GO" id="GO:0072686">
    <property type="term" value="C:mitotic spindle"/>
    <property type="evidence" value="ECO:0000318"/>
    <property type="project" value="GO_Central"/>
</dbReference>
<dbReference type="Pfam" id="PF01344">
    <property type="entry name" value="Kelch_1"/>
    <property type="match status" value="1"/>
</dbReference>
<dbReference type="InterPro" id="IPR000210">
    <property type="entry name" value="BTB/POZ_dom"/>
</dbReference>
<dbReference type="InterPro" id="IPR011705">
    <property type="entry name" value="BACK"/>
</dbReference>
<dbReference type="FunFam" id="2.120.10.80:FF:000040">
    <property type="entry name" value="Kelch-like family member 22"/>
    <property type="match status" value="1"/>
</dbReference>
<dbReference type="InParanoid" id="H9GGV7"/>
<keyword evidence="1" id="KW-0880">Kelch repeat</keyword>
<dbReference type="SUPFAM" id="SSF117281">
    <property type="entry name" value="Kelch motif"/>
    <property type="match status" value="1"/>
</dbReference>
<dbReference type="PIRSF" id="PIRSF037037">
    <property type="entry name" value="Kelch-like_protein_gigaxonin"/>
    <property type="match status" value="1"/>
</dbReference>
<dbReference type="SUPFAM" id="SSF54695">
    <property type="entry name" value="POZ domain"/>
    <property type="match status" value="1"/>
</dbReference>
<dbReference type="HOGENOM" id="CLU_004253_14_3_1"/>
<dbReference type="GO" id="GO:1904263">
    <property type="term" value="P:positive regulation of TORC1 signaling"/>
    <property type="evidence" value="ECO:0000318"/>
    <property type="project" value="GO_Central"/>
</dbReference>
<dbReference type="STRING" id="28377.ENSACAP00000010651"/>